<accession>A0A1X2HZS4</accession>
<feature type="region of interest" description="Disordered" evidence="5">
    <location>
        <begin position="193"/>
        <end position="213"/>
    </location>
</feature>
<evidence type="ECO:0000256" key="5">
    <source>
        <dbReference type="SAM" id="MobiDB-lite"/>
    </source>
</evidence>
<evidence type="ECO:0000259" key="6">
    <source>
        <dbReference type="Pfam" id="PF00732"/>
    </source>
</evidence>
<keyword evidence="4" id="KW-0560">Oxidoreductase</keyword>
<feature type="domain" description="Glucose-methanol-choline oxidoreductase N-terminal" evidence="6">
    <location>
        <begin position="4"/>
        <end position="80"/>
    </location>
</feature>
<keyword evidence="2" id="KW-0285">Flavoprotein</keyword>
<evidence type="ECO:0000256" key="2">
    <source>
        <dbReference type="ARBA" id="ARBA00022630"/>
    </source>
</evidence>
<dbReference type="InterPro" id="IPR036188">
    <property type="entry name" value="FAD/NAD-bd_sf"/>
</dbReference>
<dbReference type="OrthoDB" id="269227at2759"/>
<dbReference type="InterPro" id="IPR000172">
    <property type="entry name" value="GMC_OxRdtase_N"/>
</dbReference>
<dbReference type="GO" id="GO:0016614">
    <property type="term" value="F:oxidoreductase activity, acting on CH-OH group of donors"/>
    <property type="evidence" value="ECO:0007669"/>
    <property type="project" value="InterPro"/>
</dbReference>
<protein>
    <recommendedName>
        <fullName evidence="6">Glucose-methanol-choline oxidoreductase N-terminal domain-containing protein</fullName>
    </recommendedName>
</protein>
<dbReference type="GO" id="GO:0050660">
    <property type="term" value="F:flavin adenine dinucleotide binding"/>
    <property type="evidence" value="ECO:0007669"/>
    <property type="project" value="InterPro"/>
</dbReference>
<comment type="similarity">
    <text evidence="1">Belongs to the GMC oxidoreductase family.</text>
</comment>
<dbReference type="Pfam" id="PF00732">
    <property type="entry name" value="GMC_oxred_N"/>
    <property type="match status" value="1"/>
</dbReference>
<name>A0A1X2HZS4_9FUNG</name>
<comment type="caution">
    <text evidence="7">The sequence shown here is derived from an EMBL/GenBank/DDBJ whole genome shotgun (WGS) entry which is preliminary data.</text>
</comment>
<reference evidence="7 8" key="1">
    <citation type="submission" date="2016-07" db="EMBL/GenBank/DDBJ databases">
        <title>Pervasive Adenine N6-methylation of Active Genes in Fungi.</title>
        <authorList>
            <consortium name="DOE Joint Genome Institute"/>
            <person name="Mondo S.J."/>
            <person name="Dannebaum R.O."/>
            <person name="Kuo R.C."/>
            <person name="Labutti K."/>
            <person name="Haridas S."/>
            <person name="Kuo A."/>
            <person name="Salamov A."/>
            <person name="Ahrendt S.R."/>
            <person name="Lipzen A."/>
            <person name="Sullivan W."/>
            <person name="Andreopoulos W.B."/>
            <person name="Clum A."/>
            <person name="Lindquist E."/>
            <person name="Daum C."/>
            <person name="Ramamoorthy G.K."/>
            <person name="Gryganskyi A."/>
            <person name="Culley D."/>
            <person name="Magnuson J.K."/>
            <person name="James T.Y."/>
            <person name="O'Malley M.A."/>
            <person name="Stajich J.E."/>
            <person name="Spatafora J.W."/>
            <person name="Visel A."/>
            <person name="Grigoriev I.V."/>
        </authorList>
    </citation>
    <scope>NUCLEOTIDE SEQUENCE [LARGE SCALE GENOMIC DNA]</scope>
    <source>
        <strain evidence="7 8">NRRL 1336</strain>
    </source>
</reference>
<dbReference type="PANTHER" id="PTHR46056">
    <property type="entry name" value="LONG-CHAIN-ALCOHOL OXIDASE"/>
    <property type="match status" value="1"/>
</dbReference>
<dbReference type="Proteomes" id="UP000193560">
    <property type="component" value="Unassembled WGS sequence"/>
</dbReference>
<gene>
    <name evidence="7" type="ORF">BCR42DRAFT_456507</name>
</gene>
<dbReference type="EMBL" id="MCGE01000040">
    <property type="protein sequence ID" value="ORZ06221.1"/>
    <property type="molecule type" value="Genomic_DNA"/>
</dbReference>
<evidence type="ECO:0000313" key="8">
    <source>
        <dbReference type="Proteomes" id="UP000193560"/>
    </source>
</evidence>
<feature type="compositionally biased region" description="Polar residues" evidence="5">
    <location>
        <begin position="204"/>
        <end position="213"/>
    </location>
</feature>
<dbReference type="SUPFAM" id="SSF51905">
    <property type="entry name" value="FAD/NAD(P)-binding domain"/>
    <property type="match status" value="1"/>
</dbReference>
<evidence type="ECO:0000256" key="4">
    <source>
        <dbReference type="ARBA" id="ARBA00023002"/>
    </source>
</evidence>
<dbReference type="STRING" id="90262.A0A1X2HZS4"/>
<proteinExistence type="inferred from homology"/>
<dbReference type="Gene3D" id="3.50.50.60">
    <property type="entry name" value="FAD/NAD(P)-binding domain"/>
    <property type="match status" value="1"/>
</dbReference>
<evidence type="ECO:0000256" key="1">
    <source>
        <dbReference type="ARBA" id="ARBA00010790"/>
    </source>
</evidence>
<sequence>MASDSVDHGAHVTVDQRVDRVVIDPTTHQATRVVLAGNDGPPIRARRVVVSAGTLHSPGILQRSGLVNPHLGTHLLVHPCVATYGCFDHLIDTHHGTMMTAYTDVVADLDGDHYGAKIEGVSHHPGMMANAKIIATPPETNNDPDLDHRAFLFSDLPRQAPVVSTHEWGEWFLYEDHACLQTKPPPTFLQLTPDDTDDQDTCARCSSSSNTSK</sequence>
<keyword evidence="3" id="KW-0274">FAD</keyword>
<dbReference type="AlphaFoldDB" id="A0A1X2HZS4"/>
<evidence type="ECO:0000256" key="3">
    <source>
        <dbReference type="ARBA" id="ARBA00022827"/>
    </source>
</evidence>
<keyword evidence="8" id="KW-1185">Reference proteome</keyword>
<evidence type="ECO:0000313" key="7">
    <source>
        <dbReference type="EMBL" id="ORZ06221.1"/>
    </source>
</evidence>
<organism evidence="7 8">
    <name type="scientific">Absidia repens</name>
    <dbReference type="NCBI Taxonomy" id="90262"/>
    <lineage>
        <taxon>Eukaryota</taxon>
        <taxon>Fungi</taxon>
        <taxon>Fungi incertae sedis</taxon>
        <taxon>Mucoromycota</taxon>
        <taxon>Mucoromycotina</taxon>
        <taxon>Mucoromycetes</taxon>
        <taxon>Mucorales</taxon>
        <taxon>Cunninghamellaceae</taxon>
        <taxon>Absidia</taxon>
    </lineage>
</organism>
<dbReference type="PANTHER" id="PTHR46056:SF12">
    <property type="entry name" value="LONG-CHAIN-ALCOHOL OXIDASE"/>
    <property type="match status" value="1"/>
</dbReference>